<accession>A0A5J5FBR2</accession>
<reference evidence="2 3" key="1">
    <citation type="submission" date="2019-09" db="EMBL/GenBank/DDBJ databases">
        <title>Draft genome of the ectomycorrhizal ascomycete Sphaerosporella brunnea.</title>
        <authorList>
            <consortium name="DOE Joint Genome Institute"/>
            <person name="Benucci G.M."/>
            <person name="Marozzi G."/>
            <person name="Antonielli L."/>
            <person name="Sanchez S."/>
            <person name="Marco P."/>
            <person name="Wang X."/>
            <person name="Falini L.B."/>
            <person name="Barry K."/>
            <person name="Haridas S."/>
            <person name="Lipzen A."/>
            <person name="Labutti K."/>
            <person name="Grigoriev I.V."/>
            <person name="Murat C."/>
            <person name="Martin F."/>
            <person name="Albertini E."/>
            <person name="Donnini D."/>
            <person name="Bonito G."/>
        </authorList>
    </citation>
    <scope>NUCLEOTIDE SEQUENCE [LARGE SCALE GENOMIC DNA]</scope>
    <source>
        <strain evidence="2 3">Sb_GMNB300</strain>
    </source>
</reference>
<keyword evidence="3" id="KW-1185">Reference proteome</keyword>
<feature type="compositionally biased region" description="Basic and acidic residues" evidence="1">
    <location>
        <begin position="104"/>
        <end position="128"/>
    </location>
</feature>
<protein>
    <submittedName>
        <fullName evidence="2">Uncharacterized protein</fullName>
    </submittedName>
</protein>
<evidence type="ECO:0000256" key="1">
    <source>
        <dbReference type="SAM" id="MobiDB-lite"/>
    </source>
</evidence>
<proteinExistence type="predicted"/>
<evidence type="ECO:0000313" key="2">
    <source>
        <dbReference type="EMBL" id="KAA8914719.1"/>
    </source>
</evidence>
<dbReference type="EMBL" id="VXIS01000003">
    <property type="protein sequence ID" value="KAA8914719.1"/>
    <property type="molecule type" value="Genomic_DNA"/>
</dbReference>
<feature type="region of interest" description="Disordered" evidence="1">
    <location>
        <begin position="45"/>
        <end position="138"/>
    </location>
</feature>
<dbReference type="InParanoid" id="A0A5J5FBR2"/>
<dbReference type="AlphaFoldDB" id="A0A5J5FBR2"/>
<organism evidence="2 3">
    <name type="scientific">Sphaerosporella brunnea</name>
    <dbReference type="NCBI Taxonomy" id="1250544"/>
    <lineage>
        <taxon>Eukaryota</taxon>
        <taxon>Fungi</taxon>
        <taxon>Dikarya</taxon>
        <taxon>Ascomycota</taxon>
        <taxon>Pezizomycotina</taxon>
        <taxon>Pezizomycetes</taxon>
        <taxon>Pezizales</taxon>
        <taxon>Pyronemataceae</taxon>
        <taxon>Sphaerosporella</taxon>
    </lineage>
</organism>
<dbReference type="Proteomes" id="UP000326924">
    <property type="component" value="Unassembled WGS sequence"/>
</dbReference>
<name>A0A5J5FBR2_9PEZI</name>
<comment type="caution">
    <text evidence="2">The sequence shown here is derived from an EMBL/GenBank/DDBJ whole genome shotgun (WGS) entry which is preliminary data.</text>
</comment>
<sequence>MHRLNFAPVDCMPSYLRLSTVVAVYQSDFRAKNIALVCLLGQQATTQPHAERNRNTDSIAGSDHSSDTDTESDSLLGLSDAHLDPCEPPLTEILGGRPQKKRMPKYEAHAQRNKRLKEGQDQVPDRAPRRCGVGGVTDGHNARPCTRIHMERDYVASNRNHHQQSITVPTLALCCGILGNSKIQWYPALFMFGFVLAPMSMLLTAHSSSTDEEAASLTKRIEK</sequence>
<gene>
    <name evidence="2" type="ORF">FN846DRAFT_885724</name>
</gene>
<evidence type="ECO:0000313" key="3">
    <source>
        <dbReference type="Proteomes" id="UP000326924"/>
    </source>
</evidence>